<protein>
    <submittedName>
        <fullName evidence="2">Uncharacterized protein</fullName>
    </submittedName>
</protein>
<sequence length="95" mass="10356">MVSLSRPALEALAWVIWGLRKLAEKPYGVEGLLEYEEPQPKLFKLPPREPGLAGDDPEGAHGALLVGGHDDHLKPFRVLPNEVDVAPLLGMEPEA</sequence>
<feature type="region of interest" description="Disordered" evidence="1">
    <location>
        <begin position="46"/>
        <end position="66"/>
    </location>
</feature>
<name>A0ABN6NIL9_THEBO</name>
<organism evidence="2 3">
    <name type="scientific">Thermus brockianus</name>
    <dbReference type="NCBI Taxonomy" id="56956"/>
    <lineage>
        <taxon>Bacteria</taxon>
        <taxon>Thermotogati</taxon>
        <taxon>Deinococcota</taxon>
        <taxon>Deinococci</taxon>
        <taxon>Thermales</taxon>
        <taxon>Thermaceae</taxon>
        <taxon>Thermus</taxon>
    </lineage>
</organism>
<keyword evidence="3" id="KW-1185">Reference proteome</keyword>
<reference evidence="2 3" key="1">
    <citation type="journal article" date="2022" name="Microbiol. Resour. Announc.">
        <title>Complete Genome Sequences of Thermus Strains Isolated from Senami Hot Spring in Japan.</title>
        <authorList>
            <person name="Miyazaki K."/>
        </authorList>
    </citation>
    <scope>NUCLEOTIDE SEQUENCE [LARGE SCALE GENOMIC DNA]</scope>
    <source>
        <strain evidence="2 3">SNM4-1</strain>
    </source>
</reference>
<evidence type="ECO:0000256" key="1">
    <source>
        <dbReference type="SAM" id="MobiDB-lite"/>
    </source>
</evidence>
<evidence type="ECO:0000313" key="2">
    <source>
        <dbReference type="EMBL" id="BDG16279.1"/>
    </source>
</evidence>
<evidence type="ECO:0000313" key="3">
    <source>
        <dbReference type="Proteomes" id="UP000831120"/>
    </source>
</evidence>
<dbReference type="Proteomes" id="UP000831120">
    <property type="component" value="Chromosome"/>
</dbReference>
<accession>A0ABN6NIL9</accession>
<proteinExistence type="predicted"/>
<dbReference type="EMBL" id="AP025593">
    <property type="protein sequence ID" value="BDG16279.1"/>
    <property type="molecule type" value="Genomic_DNA"/>
</dbReference>
<gene>
    <name evidence="2" type="ORF">TbrSNM41_10130</name>
</gene>